<accession>A0A9P5CRB9</accession>
<keyword evidence="4" id="KW-1185">Reference proteome</keyword>
<gene>
    <name evidence="3" type="ORF">M406DRAFT_97853</name>
</gene>
<organism evidence="3 4">
    <name type="scientific">Cryphonectria parasitica (strain ATCC 38755 / EP155)</name>
    <dbReference type="NCBI Taxonomy" id="660469"/>
    <lineage>
        <taxon>Eukaryota</taxon>
        <taxon>Fungi</taxon>
        <taxon>Dikarya</taxon>
        <taxon>Ascomycota</taxon>
        <taxon>Pezizomycotina</taxon>
        <taxon>Sordariomycetes</taxon>
        <taxon>Sordariomycetidae</taxon>
        <taxon>Diaporthales</taxon>
        <taxon>Cryphonectriaceae</taxon>
        <taxon>Cryphonectria-Endothia species complex</taxon>
        <taxon>Cryphonectria</taxon>
    </lineage>
</organism>
<evidence type="ECO:0000256" key="1">
    <source>
        <dbReference type="SAM" id="MobiDB-lite"/>
    </source>
</evidence>
<keyword evidence="2" id="KW-0732">Signal</keyword>
<feature type="chain" id="PRO_5040255621" description="Secreted protein" evidence="2">
    <location>
        <begin position="29"/>
        <end position="79"/>
    </location>
</feature>
<proteinExistence type="predicted"/>
<dbReference type="RefSeq" id="XP_040778333.1">
    <property type="nucleotide sequence ID" value="XM_040926381.1"/>
</dbReference>
<dbReference type="GeneID" id="63843510"/>
<dbReference type="Proteomes" id="UP000803844">
    <property type="component" value="Unassembled WGS sequence"/>
</dbReference>
<evidence type="ECO:0000313" key="3">
    <source>
        <dbReference type="EMBL" id="KAF3767372.1"/>
    </source>
</evidence>
<reference evidence="3" key="1">
    <citation type="journal article" date="2020" name="Phytopathology">
        <title>Genome sequence of the chestnut blight fungus Cryphonectria parasitica EP155: A fundamental resource for an archetypical invasive plant pathogen.</title>
        <authorList>
            <person name="Crouch J.A."/>
            <person name="Dawe A."/>
            <person name="Aerts A."/>
            <person name="Barry K."/>
            <person name="Churchill A.C.L."/>
            <person name="Grimwood J."/>
            <person name="Hillman B."/>
            <person name="Milgroom M.G."/>
            <person name="Pangilinan J."/>
            <person name="Smith M."/>
            <person name="Salamov A."/>
            <person name="Schmutz J."/>
            <person name="Yadav J."/>
            <person name="Grigoriev I.V."/>
            <person name="Nuss D."/>
        </authorList>
    </citation>
    <scope>NUCLEOTIDE SEQUENCE</scope>
    <source>
        <strain evidence="3">EP155</strain>
    </source>
</reference>
<dbReference type="EMBL" id="MU032346">
    <property type="protein sequence ID" value="KAF3767372.1"/>
    <property type="molecule type" value="Genomic_DNA"/>
</dbReference>
<dbReference type="AlphaFoldDB" id="A0A9P5CRB9"/>
<evidence type="ECO:0008006" key="5">
    <source>
        <dbReference type="Google" id="ProtNLM"/>
    </source>
</evidence>
<feature type="signal peptide" evidence="2">
    <location>
        <begin position="1"/>
        <end position="28"/>
    </location>
</feature>
<sequence>MSAARLAARRPTLVPMITALAVPTTVLAARTHNEAKATPSVQPPNHALPPWSQHPRSAPHEFHTFWASRILTAMLTYIH</sequence>
<comment type="caution">
    <text evidence="3">The sequence shown here is derived from an EMBL/GenBank/DDBJ whole genome shotgun (WGS) entry which is preliminary data.</text>
</comment>
<evidence type="ECO:0000313" key="4">
    <source>
        <dbReference type="Proteomes" id="UP000803844"/>
    </source>
</evidence>
<evidence type="ECO:0000256" key="2">
    <source>
        <dbReference type="SAM" id="SignalP"/>
    </source>
</evidence>
<feature type="region of interest" description="Disordered" evidence="1">
    <location>
        <begin position="34"/>
        <end position="55"/>
    </location>
</feature>
<protein>
    <recommendedName>
        <fullName evidence="5">Secreted protein</fullName>
    </recommendedName>
</protein>
<name>A0A9P5CRB9_CRYP1</name>